<proteinExistence type="predicted"/>
<keyword evidence="2" id="KW-1185">Reference proteome</keyword>
<evidence type="ECO:0000313" key="1">
    <source>
        <dbReference type="EMBL" id="CAL0322493.1"/>
    </source>
</evidence>
<sequence length="54" mass="6107">MAPLRKKNESNSRTIIEDDIASGGEYELWRPWQWVGKVGVGPLLSICIMDFGLE</sequence>
<accession>A0AAV1XMG0</accession>
<comment type="caution">
    <text evidence="1">The sequence shown here is derived from an EMBL/GenBank/DDBJ whole genome shotgun (WGS) entry which is preliminary data.</text>
</comment>
<gene>
    <name evidence="1" type="ORF">LLUT_LOCUS23553</name>
</gene>
<dbReference type="Proteomes" id="UP001497480">
    <property type="component" value="Unassembled WGS sequence"/>
</dbReference>
<dbReference type="AlphaFoldDB" id="A0AAV1XMG0"/>
<organism evidence="1 2">
    <name type="scientific">Lupinus luteus</name>
    <name type="common">European yellow lupine</name>
    <dbReference type="NCBI Taxonomy" id="3873"/>
    <lineage>
        <taxon>Eukaryota</taxon>
        <taxon>Viridiplantae</taxon>
        <taxon>Streptophyta</taxon>
        <taxon>Embryophyta</taxon>
        <taxon>Tracheophyta</taxon>
        <taxon>Spermatophyta</taxon>
        <taxon>Magnoliopsida</taxon>
        <taxon>eudicotyledons</taxon>
        <taxon>Gunneridae</taxon>
        <taxon>Pentapetalae</taxon>
        <taxon>rosids</taxon>
        <taxon>fabids</taxon>
        <taxon>Fabales</taxon>
        <taxon>Fabaceae</taxon>
        <taxon>Papilionoideae</taxon>
        <taxon>50 kb inversion clade</taxon>
        <taxon>genistoids sensu lato</taxon>
        <taxon>core genistoids</taxon>
        <taxon>Genisteae</taxon>
        <taxon>Lupinus</taxon>
    </lineage>
</organism>
<evidence type="ECO:0000313" key="2">
    <source>
        <dbReference type="Proteomes" id="UP001497480"/>
    </source>
</evidence>
<protein>
    <submittedName>
        <fullName evidence="1">Uncharacterized protein</fullName>
    </submittedName>
</protein>
<name>A0AAV1XMG0_LUPLU</name>
<reference evidence="1 2" key="1">
    <citation type="submission" date="2024-03" db="EMBL/GenBank/DDBJ databases">
        <authorList>
            <person name="Martinez-Hernandez J."/>
        </authorList>
    </citation>
    <scope>NUCLEOTIDE SEQUENCE [LARGE SCALE GENOMIC DNA]</scope>
</reference>
<dbReference type="EMBL" id="CAXHTB010000016">
    <property type="protein sequence ID" value="CAL0322493.1"/>
    <property type="molecule type" value="Genomic_DNA"/>
</dbReference>